<organism evidence="1 2">
    <name type="scientific">Capnocytophaga canis</name>
    <dbReference type="NCBI Taxonomy" id="1848903"/>
    <lineage>
        <taxon>Bacteria</taxon>
        <taxon>Pseudomonadati</taxon>
        <taxon>Bacteroidota</taxon>
        <taxon>Flavobacteriia</taxon>
        <taxon>Flavobacteriales</taxon>
        <taxon>Flavobacteriaceae</taxon>
        <taxon>Capnocytophaga</taxon>
    </lineage>
</organism>
<sequence>MRCTEFYPTIEICQKAFDLLQLKGYFNDEMCLGSVVIEHHDRELINFLKEKMGYQGDLVPRGYFYPQHGAVYYIFDINKLSEEEAKRITDEWVENHKF</sequence>
<name>A0A0B7HY54_9FLAO</name>
<dbReference type="AlphaFoldDB" id="A0A0B7HY54"/>
<dbReference type="EMBL" id="CDOI01000090">
    <property type="protein sequence ID" value="CEN44345.1"/>
    <property type="molecule type" value="Genomic_DNA"/>
</dbReference>
<evidence type="ECO:0000313" key="1">
    <source>
        <dbReference type="EMBL" id="CEN44345.1"/>
    </source>
</evidence>
<accession>A0A0B7HY54</accession>
<dbReference type="Proteomes" id="UP000045051">
    <property type="component" value="Unassembled WGS sequence"/>
</dbReference>
<keyword evidence="2" id="KW-1185">Reference proteome</keyword>
<proteinExistence type="predicted"/>
<evidence type="ECO:0000313" key="2">
    <source>
        <dbReference type="Proteomes" id="UP000045051"/>
    </source>
</evidence>
<protein>
    <submittedName>
        <fullName evidence="1">Uncharacterized protein</fullName>
    </submittedName>
</protein>
<reference evidence="1 2" key="1">
    <citation type="submission" date="2015-01" db="EMBL/GenBank/DDBJ databases">
        <authorList>
            <person name="Xiang T."/>
            <person name="Song Y."/>
            <person name="Huang L."/>
            <person name="Wang B."/>
            <person name="Wu P."/>
        </authorList>
    </citation>
    <scope>NUCLEOTIDE SEQUENCE [LARGE SCALE GENOMIC DNA]</scope>
    <source>
        <strain evidence="1 2">CcD38</strain>
    </source>
</reference>
<gene>
    <name evidence="1" type="ORF">CCAND38_180002</name>
</gene>
<dbReference type="RefSeq" id="WP_042343582.1">
    <property type="nucleotide sequence ID" value="NZ_CDOI01000090.1"/>
</dbReference>